<evidence type="ECO:0000256" key="1">
    <source>
        <dbReference type="SAM" id="MobiDB-lite"/>
    </source>
</evidence>
<proteinExistence type="predicted"/>
<sequence>MVQALASESSFDSRPDPRASAMANTSRTSPTARAAVSLLLALACWRASTWVQGFVASSVGGRPAPKTALRYNIFENPFDFDSGADSLNPDEVGTLSQKQVDGESREVECRLPLGVQFEERDGGDIYIKTVAQDSDAFSQGVRPGAQLTMISATFGDEMWQARKVGMVQFQTVLNSRFGSTIKLALAKESKNFLTDFFSSLAPAPAPMTAKKQESLMSEFERQEKDLEGKNFFFR</sequence>
<protein>
    <recommendedName>
        <fullName evidence="3">PDZ domain-containing protein</fullName>
    </recommendedName>
</protein>
<dbReference type="AlphaFoldDB" id="A0A7S3HSD3"/>
<dbReference type="EMBL" id="HBIC01063112">
    <property type="protein sequence ID" value="CAE0303542.1"/>
    <property type="molecule type" value="Transcribed_RNA"/>
</dbReference>
<evidence type="ECO:0008006" key="3">
    <source>
        <dbReference type="Google" id="ProtNLM"/>
    </source>
</evidence>
<evidence type="ECO:0000313" key="2">
    <source>
        <dbReference type="EMBL" id="CAE0303542.1"/>
    </source>
</evidence>
<feature type="region of interest" description="Disordered" evidence="1">
    <location>
        <begin position="1"/>
        <end position="27"/>
    </location>
</feature>
<gene>
    <name evidence="2" type="ORF">SELO1098_LOCUS32400</name>
</gene>
<reference evidence="2" key="1">
    <citation type="submission" date="2021-01" db="EMBL/GenBank/DDBJ databases">
        <authorList>
            <person name="Corre E."/>
            <person name="Pelletier E."/>
            <person name="Niang G."/>
            <person name="Scheremetjew M."/>
            <person name="Finn R."/>
            <person name="Kale V."/>
            <person name="Holt S."/>
            <person name="Cochrane G."/>
            <person name="Meng A."/>
            <person name="Brown T."/>
            <person name="Cohen L."/>
        </authorList>
    </citation>
    <scope>NUCLEOTIDE SEQUENCE</scope>
    <source>
        <strain evidence="2">CCAP 955/1</strain>
    </source>
</reference>
<organism evidence="2">
    <name type="scientific">Spumella elongata</name>
    <dbReference type="NCBI Taxonomy" id="89044"/>
    <lineage>
        <taxon>Eukaryota</taxon>
        <taxon>Sar</taxon>
        <taxon>Stramenopiles</taxon>
        <taxon>Ochrophyta</taxon>
        <taxon>Chrysophyceae</taxon>
        <taxon>Chromulinales</taxon>
        <taxon>Chromulinaceae</taxon>
        <taxon>Spumella</taxon>
    </lineage>
</organism>
<name>A0A7S3HSD3_9STRA</name>
<feature type="compositionally biased region" description="Polar residues" evidence="1">
    <location>
        <begin position="1"/>
        <end position="10"/>
    </location>
</feature>
<accession>A0A7S3HSD3</accession>